<dbReference type="RefSeq" id="WP_261296954.1">
    <property type="nucleotide sequence ID" value="NZ_JAMTCD010000002.1"/>
</dbReference>
<feature type="binding site" description="axial binding residue" evidence="9">
    <location>
        <position position="322"/>
    </location>
    <ligand>
        <name>heme</name>
        <dbReference type="ChEBI" id="CHEBI:30413"/>
    </ligand>
    <ligandPart>
        <name>Fe</name>
        <dbReference type="ChEBI" id="CHEBI:18248"/>
    </ligandPart>
</feature>
<feature type="chain" id="PRO_5040947393" description="Catalase-related peroxidase" evidence="10">
    <location>
        <begin position="28"/>
        <end position="330"/>
    </location>
</feature>
<dbReference type="GO" id="GO:0020037">
    <property type="term" value="F:heme binding"/>
    <property type="evidence" value="ECO:0007669"/>
    <property type="project" value="InterPro"/>
</dbReference>
<dbReference type="InterPro" id="IPR020835">
    <property type="entry name" value="Catalase_sf"/>
</dbReference>
<keyword evidence="5 7" id="KW-0560">Oxidoreductase</keyword>
<dbReference type="PANTHER" id="PTHR11465">
    <property type="entry name" value="CATALASE"/>
    <property type="match status" value="1"/>
</dbReference>
<dbReference type="PIRSF" id="PIRSF000296">
    <property type="entry name" value="SrpA"/>
    <property type="match status" value="1"/>
</dbReference>
<evidence type="ECO:0000256" key="1">
    <source>
        <dbReference type="ARBA" id="ARBA00005329"/>
    </source>
</evidence>
<dbReference type="Proteomes" id="UP001155546">
    <property type="component" value="Unassembled WGS sequence"/>
</dbReference>
<keyword evidence="6 7" id="KW-0408">Iron</keyword>
<dbReference type="GO" id="GO:0005737">
    <property type="term" value="C:cytoplasm"/>
    <property type="evidence" value="ECO:0007669"/>
    <property type="project" value="TreeGrafter"/>
</dbReference>
<keyword evidence="13" id="KW-1185">Reference proteome</keyword>
<keyword evidence="4 7" id="KW-0479">Metal-binding</keyword>
<keyword evidence="10" id="KW-0732">Signal</keyword>
<name>A0A9X3AL68_9GAMM</name>
<comment type="similarity">
    <text evidence="1 7">Belongs to the catalase family.</text>
</comment>
<dbReference type="SMART" id="SM01060">
    <property type="entry name" value="Catalase"/>
    <property type="match status" value="1"/>
</dbReference>
<comment type="cofactor">
    <cofactor evidence="7">
        <name>heme</name>
        <dbReference type="ChEBI" id="CHEBI:30413"/>
    </cofactor>
</comment>
<proteinExistence type="inferred from homology"/>
<dbReference type="InterPro" id="IPR018028">
    <property type="entry name" value="Catalase"/>
</dbReference>
<reference evidence="12" key="1">
    <citation type="journal article" date="2023" name="Int. J. Syst. Evol. Microbiol.">
        <title>&lt;i&gt;Shewanella septentrionalis&lt;/i&gt; sp. nov. and &lt;i&gt;Shewanella holmiensis&lt;/i&gt; sp. nov., isolated from Baltic Sea water and sediments.</title>
        <authorList>
            <person name="Martin-Rodriguez A.J."/>
            <person name="Thorell K."/>
            <person name="Joffre E."/>
            <person name="Jensie-Markopoulos S."/>
            <person name="Moore E.R.B."/>
            <person name="Sjoling A."/>
        </authorList>
    </citation>
    <scope>NUCLEOTIDE SEQUENCE</scope>
    <source>
        <strain evidence="12">SP1S2-7</strain>
    </source>
</reference>
<gene>
    <name evidence="12" type="ORF">NE535_01610</name>
</gene>
<feature type="domain" description="Catalase core" evidence="11">
    <location>
        <begin position="37"/>
        <end position="330"/>
    </location>
</feature>
<evidence type="ECO:0000259" key="11">
    <source>
        <dbReference type="SMART" id="SM01060"/>
    </source>
</evidence>
<dbReference type="InterPro" id="IPR011614">
    <property type="entry name" value="Catalase_core"/>
</dbReference>
<evidence type="ECO:0000256" key="10">
    <source>
        <dbReference type="SAM" id="SignalP"/>
    </source>
</evidence>
<dbReference type="PROSITE" id="PS51402">
    <property type="entry name" value="CATALASE_3"/>
    <property type="match status" value="1"/>
</dbReference>
<dbReference type="InterPro" id="IPR024168">
    <property type="entry name" value="Catalase_SrpA-type_pred"/>
</dbReference>
<dbReference type="EMBL" id="JAMTCD010000002">
    <property type="protein sequence ID" value="MCT7940501.1"/>
    <property type="molecule type" value="Genomic_DNA"/>
</dbReference>
<evidence type="ECO:0000313" key="12">
    <source>
        <dbReference type="EMBL" id="MCT7940501.1"/>
    </source>
</evidence>
<evidence type="ECO:0000256" key="3">
    <source>
        <dbReference type="ARBA" id="ARBA00022617"/>
    </source>
</evidence>
<dbReference type="GO" id="GO:0042744">
    <property type="term" value="P:hydrogen peroxide catabolic process"/>
    <property type="evidence" value="ECO:0007669"/>
    <property type="project" value="TreeGrafter"/>
</dbReference>
<keyword evidence="2 7" id="KW-0575">Peroxidase</keyword>
<comment type="function">
    <text evidence="7">Has an organic peroxide-dependent peroxidase activity.</text>
</comment>
<evidence type="ECO:0000256" key="5">
    <source>
        <dbReference type="ARBA" id="ARBA00023002"/>
    </source>
</evidence>
<dbReference type="GO" id="GO:0042542">
    <property type="term" value="P:response to hydrogen peroxide"/>
    <property type="evidence" value="ECO:0007669"/>
    <property type="project" value="TreeGrafter"/>
</dbReference>
<dbReference type="EC" id="1.11.1.-" evidence="7"/>
<dbReference type="GO" id="GO:0046872">
    <property type="term" value="F:metal ion binding"/>
    <property type="evidence" value="ECO:0007669"/>
    <property type="project" value="UniProtKB-KW"/>
</dbReference>
<dbReference type="AlphaFoldDB" id="A0A9X3AL68"/>
<evidence type="ECO:0000256" key="9">
    <source>
        <dbReference type="PIRSR" id="PIRSR000296-2"/>
    </source>
</evidence>
<evidence type="ECO:0000256" key="6">
    <source>
        <dbReference type="ARBA" id="ARBA00023004"/>
    </source>
</evidence>
<evidence type="ECO:0000313" key="13">
    <source>
        <dbReference type="Proteomes" id="UP001155546"/>
    </source>
</evidence>
<dbReference type="Pfam" id="PF00199">
    <property type="entry name" value="Catalase"/>
    <property type="match status" value="1"/>
</dbReference>
<organism evidence="12 13">
    <name type="scientific">Shewanella holmiensis</name>
    <dbReference type="NCBI Taxonomy" id="2952222"/>
    <lineage>
        <taxon>Bacteria</taxon>
        <taxon>Pseudomonadati</taxon>
        <taxon>Pseudomonadota</taxon>
        <taxon>Gammaproteobacteria</taxon>
        <taxon>Alteromonadales</taxon>
        <taxon>Shewanellaceae</taxon>
        <taxon>Shewanella</taxon>
    </lineage>
</organism>
<evidence type="ECO:0000256" key="4">
    <source>
        <dbReference type="ARBA" id="ARBA00022723"/>
    </source>
</evidence>
<feature type="signal peptide" evidence="10">
    <location>
        <begin position="1"/>
        <end position="27"/>
    </location>
</feature>
<dbReference type="Gene3D" id="1.20.1280.120">
    <property type="match status" value="1"/>
</dbReference>
<keyword evidence="3 7" id="KW-0349">Heme</keyword>
<dbReference type="SUPFAM" id="SSF56634">
    <property type="entry name" value="Heme-dependent catalase-like"/>
    <property type="match status" value="1"/>
</dbReference>
<evidence type="ECO:0000256" key="2">
    <source>
        <dbReference type="ARBA" id="ARBA00022559"/>
    </source>
</evidence>
<accession>A0A9X3AL68</accession>
<protein>
    <recommendedName>
        <fullName evidence="7">Catalase-related peroxidase</fullName>
        <ecNumber evidence="7">1.11.1.-</ecNumber>
    </recommendedName>
</protein>
<feature type="active site" evidence="8">
    <location>
        <position position="59"/>
    </location>
</feature>
<dbReference type="CDD" id="cd08153">
    <property type="entry name" value="srpA_like"/>
    <property type="match status" value="1"/>
</dbReference>
<dbReference type="PANTHER" id="PTHR11465:SF9">
    <property type="entry name" value="CATALASE"/>
    <property type="match status" value="1"/>
</dbReference>
<dbReference type="GO" id="GO:0004096">
    <property type="term" value="F:catalase activity"/>
    <property type="evidence" value="ECO:0007669"/>
    <property type="project" value="InterPro"/>
</dbReference>
<evidence type="ECO:0000256" key="8">
    <source>
        <dbReference type="PIRSR" id="PIRSR000296-1"/>
    </source>
</evidence>
<evidence type="ECO:0000256" key="7">
    <source>
        <dbReference type="PIRNR" id="PIRNR000296"/>
    </source>
</evidence>
<sequence length="330" mass="36490">MQTRTLSMLVKASLFTAIPMLMLPAAATERTISELVDAVNGTPDNLSRDAGKKVKLRNHANGFCTSGVFKPNPQITDTFAIEFFTQANIDIVARFSLGGTNPQSSDKTAGRFMSLKLNGDTESLQFVTSNAEVFFASNLEDFFTFQTKVKQGNDGKQWLIDNKPDAKAFFDYIKKLPPTISYADNRYFGVNSFMFNSKNGAPVAGRWIFEPANGVITASADELAQKPDNFLHKELIERISTTPATWDLFVQLAEKQDNVNDPTIVWPTSRPRLLIGQVIINGQHDDAKATLECDKGIFNPLQLPKGIAPSADPILNARSAAYIESFIRRN</sequence>
<dbReference type="Gene3D" id="2.40.180.10">
    <property type="entry name" value="Catalase core domain"/>
    <property type="match status" value="1"/>
</dbReference>
<comment type="caution">
    <text evidence="12">The sequence shown here is derived from an EMBL/GenBank/DDBJ whole genome shotgun (WGS) entry which is preliminary data.</text>
</comment>